<keyword evidence="2" id="KW-1185">Reference proteome</keyword>
<dbReference type="Proteomes" id="UP001595793">
    <property type="component" value="Unassembled WGS sequence"/>
</dbReference>
<evidence type="ECO:0008006" key="3">
    <source>
        <dbReference type="Google" id="ProtNLM"/>
    </source>
</evidence>
<accession>A0ABV8HCZ1</accession>
<name>A0ABV8HCZ1_9FLAO</name>
<evidence type="ECO:0000313" key="2">
    <source>
        <dbReference type="Proteomes" id="UP001595793"/>
    </source>
</evidence>
<gene>
    <name evidence="1" type="ORF">ACFOS1_17765</name>
</gene>
<sequence>MKTPFKVLIILFLTNFSTKSFSQKMVEYYEPVKNDSLKVGIGEKDFLPFIQKGYTLMLPENKEIKGVLIFLEDSKYDKKNFSSKQMYSQASENNFAVLSISTEIPLDFYFSKSSMNYTHNLIQKVFNKHNLPNENIFFLGASLVGHRAMKYIEFIKKGDYDFQVNIEGVVICDFTLDWIRKWQQHKRDIKINRINLWEPIFMNFMLETYLKGTPKTAKDNYHNFSTYSYSDENNENIKFYKNYAVRAYIEPKIKYRLKKYYRTLYENNSTDIVGFLAELELAGNENTELIVLQPEYNQSENRNTQTTWNEINKDELMDWINKQTEK</sequence>
<protein>
    <recommendedName>
        <fullName evidence="3">Alpha/beta hydrolase</fullName>
    </recommendedName>
</protein>
<reference evidence="2" key="1">
    <citation type="journal article" date="2019" name="Int. J. Syst. Evol. Microbiol.">
        <title>The Global Catalogue of Microorganisms (GCM) 10K type strain sequencing project: providing services to taxonomists for standard genome sequencing and annotation.</title>
        <authorList>
            <consortium name="The Broad Institute Genomics Platform"/>
            <consortium name="The Broad Institute Genome Sequencing Center for Infectious Disease"/>
            <person name="Wu L."/>
            <person name="Ma J."/>
        </authorList>
    </citation>
    <scope>NUCLEOTIDE SEQUENCE [LARGE SCALE GENOMIC DNA]</scope>
    <source>
        <strain evidence="2">CECT 9128</strain>
    </source>
</reference>
<dbReference type="EMBL" id="JBHSAS010000023">
    <property type="protein sequence ID" value="MFC4029271.1"/>
    <property type="molecule type" value="Genomic_DNA"/>
</dbReference>
<proteinExistence type="predicted"/>
<dbReference type="SUPFAM" id="SSF53474">
    <property type="entry name" value="alpha/beta-Hydrolases"/>
    <property type="match status" value="1"/>
</dbReference>
<dbReference type="RefSeq" id="WP_290232405.1">
    <property type="nucleotide sequence ID" value="NZ_JAUFPZ010000002.1"/>
</dbReference>
<evidence type="ECO:0000313" key="1">
    <source>
        <dbReference type="EMBL" id="MFC4029271.1"/>
    </source>
</evidence>
<comment type="caution">
    <text evidence="1">The sequence shown here is derived from an EMBL/GenBank/DDBJ whole genome shotgun (WGS) entry which is preliminary data.</text>
</comment>
<organism evidence="1 2">
    <name type="scientific">Zunongwangia endophytica</name>
    <dbReference type="NCBI Taxonomy" id="1808945"/>
    <lineage>
        <taxon>Bacteria</taxon>
        <taxon>Pseudomonadati</taxon>
        <taxon>Bacteroidota</taxon>
        <taxon>Flavobacteriia</taxon>
        <taxon>Flavobacteriales</taxon>
        <taxon>Flavobacteriaceae</taxon>
        <taxon>Zunongwangia</taxon>
    </lineage>
</organism>
<dbReference type="InterPro" id="IPR029058">
    <property type="entry name" value="AB_hydrolase_fold"/>
</dbReference>